<sequence>MVEESTGTLSVIPELIETDPGSSMQFAVAMAETTLKFQLVDDPQAERVETRRTARLAAQLNSALFQLAGTASGTVEPVGYESGVLDLPTTGPTSYTHLRAWLNAYWWSQITRNSVAENVLAEFRLDDLAEDGQFDDYWCRMFEALRGFDSGDHDWPGSVSAALESIDHPTMSTREESTLLALDLFGMLSAIGDQDEFSTQLERALESHRAYWSATAERRADPVGFASLPILGLTAKASYEGMRIEVESDYLPRGLLENPRWMFDLA</sequence>
<dbReference type="InterPro" id="IPR029074">
    <property type="entry name" value="Imm49"/>
</dbReference>
<proteinExistence type="predicted"/>
<dbReference type="OrthoDB" id="3476420at2"/>
<reference evidence="1 2" key="1">
    <citation type="journal article" date="2011" name="J. Bacteriol.">
        <title>Draft Genome Sequence of Gordonia neofelifaecis NRRL B-59395, a Cholesterol-Degrading Actinomycete.</title>
        <authorList>
            <person name="Ge F."/>
            <person name="Li W."/>
            <person name="Chen G."/>
            <person name="Liu Y."/>
            <person name="Zhang G."/>
            <person name="Yong B."/>
            <person name="Wang Q."/>
            <person name="Wang N."/>
            <person name="Huang Z."/>
            <person name="Li W."/>
            <person name="Wang J."/>
            <person name="Wu C."/>
            <person name="Xie Q."/>
            <person name="Liu G."/>
        </authorList>
    </citation>
    <scope>NUCLEOTIDE SEQUENCE [LARGE SCALE GENOMIC DNA]</scope>
    <source>
        <strain evidence="1 2">NRRL B-59395</strain>
    </source>
</reference>
<accession>F1YFH8</accession>
<dbReference type="STRING" id="644548.SCNU_02907"/>
<name>F1YFH8_9ACTN</name>
<organism evidence="1 2">
    <name type="scientific">Gordonia neofelifaecis NRRL B-59395</name>
    <dbReference type="NCBI Taxonomy" id="644548"/>
    <lineage>
        <taxon>Bacteria</taxon>
        <taxon>Bacillati</taxon>
        <taxon>Actinomycetota</taxon>
        <taxon>Actinomycetes</taxon>
        <taxon>Mycobacteriales</taxon>
        <taxon>Gordoniaceae</taxon>
        <taxon>Gordonia</taxon>
    </lineage>
</organism>
<dbReference type="AlphaFoldDB" id="F1YFH8"/>
<comment type="caution">
    <text evidence="1">The sequence shown here is derived from an EMBL/GenBank/DDBJ whole genome shotgun (WGS) entry which is preliminary data.</text>
</comment>
<protein>
    <submittedName>
        <fullName evidence="1">Uncharacterized protein</fullName>
    </submittedName>
</protein>
<keyword evidence="2" id="KW-1185">Reference proteome</keyword>
<dbReference type="Pfam" id="PF15575">
    <property type="entry name" value="Imm49"/>
    <property type="match status" value="1"/>
</dbReference>
<evidence type="ECO:0000313" key="1">
    <source>
        <dbReference type="EMBL" id="EGD56466.1"/>
    </source>
</evidence>
<dbReference type="eggNOG" id="ENOG5031UNZ">
    <property type="taxonomic scope" value="Bacteria"/>
</dbReference>
<dbReference type="Proteomes" id="UP000035065">
    <property type="component" value="Unassembled WGS sequence"/>
</dbReference>
<dbReference type="EMBL" id="AEUD01000002">
    <property type="protein sequence ID" value="EGD56466.1"/>
    <property type="molecule type" value="Genomic_DNA"/>
</dbReference>
<evidence type="ECO:0000313" key="2">
    <source>
        <dbReference type="Proteomes" id="UP000035065"/>
    </source>
</evidence>
<gene>
    <name evidence="1" type="ORF">SCNU_02907</name>
</gene>